<proteinExistence type="predicted"/>
<dbReference type="OrthoDB" id="417877at2759"/>
<dbReference type="RefSeq" id="XP_005850824.1">
    <property type="nucleotide sequence ID" value="XM_005850762.1"/>
</dbReference>
<evidence type="ECO:0000313" key="2">
    <source>
        <dbReference type="Proteomes" id="UP000008141"/>
    </source>
</evidence>
<dbReference type="KEGG" id="cvr:CHLNCDRAFT_16675"/>
<organism evidence="2">
    <name type="scientific">Chlorella variabilis</name>
    <name type="common">Green alga</name>
    <dbReference type="NCBI Taxonomy" id="554065"/>
    <lineage>
        <taxon>Eukaryota</taxon>
        <taxon>Viridiplantae</taxon>
        <taxon>Chlorophyta</taxon>
        <taxon>core chlorophytes</taxon>
        <taxon>Trebouxiophyceae</taxon>
        <taxon>Chlorellales</taxon>
        <taxon>Chlorellaceae</taxon>
        <taxon>Chlorella clade</taxon>
        <taxon>Chlorella</taxon>
    </lineage>
</organism>
<keyword evidence="2" id="KW-1185">Reference proteome</keyword>
<name>E1Z6X4_CHLVA</name>
<dbReference type="PANTHER" id="PTHR16128">
    <property type="entry name" value="FAD/NAD(P)-BINDING OXIDOREDUCTASE FAMILY PROTEIN"/>
    <property type="match status" value="1"/>
</dbReference>
<protein>
    <recommendedName>
        <fullName evidence="3">Amine oxidase domain-containing protein</fullName>
    </recommendedName>
</protein>
<dbReference type="InParanoid" id="E1Z6X4"/>
<dbReference type="GeneID" id="17358232"/>
<dbReference type="Gene3D" id="3.50.50.60">
    <property type="entry name" value="FAD/NAD(P)-binding domain"/>
    <property type="match status" value="1"/>
</dbReference>
<evidence type="ECO:0008006" key="3">
    <source>
        <dbReference type="Google" id="ProtNLM"/>
    </source>
</evidence>
<evidence type="ECO:0000313" key="1">
    <source>
        <dbReference type="EMBL" id="EFN58722.1"/>
    </source>
</evidence>
<dbReference type="EMBL" id="GL433837">
    <property type="protein sequence ID" value="EFN58722.1"/>
    <property type="molecule type" value="Genomic_DNA"/>
</dbReference>
<dbReference type="Proteomes" id="UP000008141">
    <property type="component" value="Unassembled WGS sequence"/>
</dbReference>
<feature type="non-terminal residue" evidence="1">
    <location>
        <position position="406"/>
    </location>
</feature>
<dbReference type="eggNOG" id="ENOG502QQW4">
    <property type="taxonomic scope" value="Eukaryota"/>
</dbReference>
<dbReference type="Gene3D" id="3.90.660.10">
    <property type="match status" value="1"/>
</dbReference>
<dbReference type="FunCoup" id="E1Z6X4">
    <property type="interactions" value="234"/>
</dbReference>
<dbReference type="Pfam" id="PF13450">
    <property type="entry name" value="NAD_binding_8"/>
    <property type="match status" value="1"/>
</dbReference>
<feature type="non-terminal residue" evidence="1">
    <location>
        <position position="1"/>
    </location>
</feature>
<dbReference type="PANTHER" id="PTHR16128:SF8">
    <property type="entry name" value="EXPRESSED PROTEIN"/>
    <property type="match status" value="1"/>
</dbReference>
<gene>
    <name evidence="1" type="ORF">CHLNCDRAFT_16675</name>
</gene>
<dbReference type="OMA" id="MQLCSLW"/>
<accession>E1Z6X4</accession>
<sequence>QRASFSGSFPEDPATAIIGGGMSGLACAWALAQSGLRCTVFDTGEHGVGGRLATRSSADGSLRGAPPGLLFDHACQYFTATHPSFQQIVDEWQAAGVVQRWEGPVGRLRGGSFVPDGGQERYMARGGMRQLAEHLAGRASREQRDGSGGLVEVRRPQWVSEARFTPDGWRLAGCGRDQGVYDAVVIAHNGKCANRLAAPMGVPAVAAQLRRLRLAATWVLMAAFRSPVAVPGGMEGAFIQGCQVLAWAGNNTAKLGPGGGRDGVECWTLISTQGYGGTNKVPQENVPADVAQRVAAEMLAAFATALGLPEGALPPVVFTQTQLWGAALPTNSPRVPCIFDPAARVGVCGDWVAEGGSVQAAALSGLALAQRIAAARGRRPDDMADLAQGLTTPLKAVAGEEIGQFP</sequence>
<dbReference type="SUPFAM" id="SSF51905">
    <property type="entry name" value="FAD/NAD(P)-binding domain"/>
    <property type="match status" value="1"/>
</dbReference>
<dbReference type="AlphaFoldDB" id="E1Z6X4"/>
<reference evidence="1 2" key="1">
    <citation type="journal article" date="2010" name="Plant Cell">
        <title>The Chlorella variabilis NC64A genome reveals adaptation to photosymbiosis, coevolution with viruses, and cryptic sex.</title>
        <authorList>
            <person name="Blanc G."/>
            <person name="Duncan G."/>
            <person name="Agarkova I."/>
            <person name="Borodovsky M."/>
            <person name="Gurnon J."/>
            <person name="Kuo A."/>
            <person name="Lindquist E."/>
            <person name="Lucas S."/>
            <person name="Pangilinan J."/>
            <person name="Polle J."/>
            <person name="Salamov A."/>
            <person name="Terry A."/>
            <person name="Yamada T."/>
            <person name="Dunigan D.D."/>
            <person name="Grigoriev I.V."/>
            <person name="Claverie J.M."/>
            <person name="Van Etten J.L."/>
        </authorList>
    </citation>
    <scope>NUCLEOTIDE SEQUENCE [LARGE SCALE GENOMIC DNA]</scope>
    <source>
        <strain evidence="1 2">NC64A</strain>
    </source>
</reference>
<dbReference type="InterPro" id="IPR036188">
    <property type="entry name" value="FAD/NAD-bd_sf"/>
</dbReference>